<evidence type="ECO:0000256" key="3">
    <source>
        <dbReference type="ARBA" id="ARBA00022723"/>
    </source>
</evidence>
<dbReference type="Pfam" id="PF20582">
    <property type="entry name" value="UPF0758_N"/>
    <property type="match status" value="1"/>
</dbReference>
<dbReference type="PANTHER" id="PTHR30471">
    <property type="entry name" value="DNA REPAIR PROTEIN RADC"/>
    <property type="match status" value="1"/>
</dbReference>
<keyword evidence="2" id="KW-0645">Protease</keyword>
<dbReference type="InterPro" id="IPR025657">
    <property type="entry name" value="RadC_JAB"/>
</dbReference>
<protein>
    <recommendedName>
        <fullName evidence="8">MPN domain-containing protein</fullName>
    </recommendedName>
</protein>
<gene>
    <name evidence="9" type="ORF">BTM29_11115</name>
</gene>
<dbReference type="OrthoDB" id="9804482at2"/>
<dbReference type="InterPro" id="IPR020891">
    <property type="entry name" value="UPF0758_CS"/>
</dbReference>
<dbReference type="PANTHER" id="PTHR30471:SF3">
    <property type="entry name" value="UPF0758 PROTEIN YEES-RELATED"/>
    <property type="match status" value="1"/>
</dbReference>
<keyword evidence="6" id="KW-0482">Metalloprotease</keyword>
<dbReference type="KEGG" id="lalw:BTM29_11115"/>
<evidence type="ECO:0000313" key="9">
    <source>
        <dbReference type="EMBL" id="APX73413.1"/>
    </source>
</evidence>
<dbReference type="GO" id="GO:0046872">
    <property type="term" value="F:metal ion binding"/>
    <property type="evidence" value="ECO:0007669"/>
    <property type="project" value="UniProtKB-KW"/>
</dbReference>
<dbReference type="CDD" id="cd08071">
    <property type="entry name" value="MPN_DUF2466"/>
    <property type="match status" value="1"/>
</dbReference>
<keyword evidence="10" id="KW-1185">Reference proteome</keyword>
<dbReference type="Proteomes" id="UP000187499">
    <property type="component" value="Chromosome"/>
</dbReference>
<sequence>MMLNLRERIIRNGVKSLETTELIAVILGNGTKEQNVMEIANRITFKSKNLRFDMNQLLNEQGIGIAKACMILSALELGERKLEADTMLNQIVDTLSLNKHLIKKIGNSPQEKLIAIYLDNGYHVIEEKIIFIGTADTATVHPRDIIREALYVSATQIVIAHNHPSGQLQPSENDKIFSLRLFKCCQLMGINLIDHVIVTKSAYFSLKSEKII</sequence>
<evidence type="ECO:0000256" key="6">
    <source>
        <dbReference type="ARBA" id="ARBA00023049"/>
    </source>
</evidence>
<keyword evidence="3" id="KW-0479">Metal-binding</keyword>
<proteinExistence type="inferred from homology"/>
<dbReference type="PROSITE" id="PS50249">
    <property type="entry name" value="MPN"/>
    <property type="match status" value="1"/>
</dbReference>
<evidence type="ECO:0000256" key="5">
    <source>
        <dbReference type="ARBA" id="ARBA00022833"/>
    </source>
</evidence>
<keyword evidence="5" id="KW-0862">Zinc</keyword>
<keyword evidence="4" id="KW-0378">Hydrolase</keyword>
<evidence type="ECO:0000259" key="8">
    <source>
        <dbReference type="PROSITE" id="PS50249"/>
    </source>
</evidence>
<evidence type="ECO:0000256" key="4">
    <source>
        <dbReference type="ARBA" id="ARBA00022801"/>
    </source>
</evidence>
<dbReference type="InterPro" id="IPR001405">
    <property type="entry name" value="UPF0758"/>
</dbReference>
<evidence type="ECO:0000313" key="10">
    <source>
        <dbReference type="Proteomes" id="UP000187499"/>
    </source>
</evidence>
<dbReference type="AlphaFoldDB" id="A0A1P8Q6F1"/>
<feature type="domain" description="MPN" evidence="8">
    <location>
        <begin position="90"/>
        <end position="212"/>
    </location>
</feature>
<dbReference type="NCBIfam" id="TIGR00608">
    <property type="entry name" value="radc"/>
    <property type="match status" value="1"/>
</dbReference>
<dbReference type="Pfam" id="PF04002">
    <property type="entry name" value="RadC"/>
    <property type="match status" value="1"/>
</dbReference>
<evidence type="ECO:0000256" key="2">
    <source>
        <dbReference type="ARBA" id="ARBA00022670"/>
    </source>
</evidence>
<dbReference type="STRING" id="1847728.BTM29_11115"/>
<reference evidence="10" key="1">
    <citation type="submission" date="2016-12" db="EMBL/GenBank/DDBJ databases">
        <authorList>
            <person name="Jung M.Y."/>
            <person name="Lee S.H."/>
        </authorList>
    </citation>
    <scope>NUCLEOTIDE SEQUENCE [LARGE SCALE GENOMIC DNA]</scope>
    <source>
        <strain evidence="10">WiKim39</strain>
    </source>
</reference>
<evidence type="ECO:0000256" key="1">
    <source>
        <dbReference type="ARBA" id="ARBA00010243"/>
    </source>
</evidence>
<dbReference type="GO" id="GO:0006508">
    <property type="term" value="P:proteolysis"/>
    <property type="evidence" value="ECO:0007669"/>
    <property type="project" value="UniProtKB-KW"/>
</dbReference>
<dbReference type="GO" id="GO:0008237">
    <property type="term" value="F:metallopeptidase activity"/>
    <property type="evidence" value="ECO:0007669"/>
    <property type="project" value="UniProtKB-KW"/>
</dbReference>
<dbReference type="NCBIfam" id="NF000642">
    <property type="entry name" value="PRK00024.1"/>
    <property type="match status" value="1"/>
</dbReference>
<organism evidence="9 10">
    <name type="scientific">Companilactobacillus allii</name>
    <dbReference type="NCBI Taxonomy" id="1847728"/>
    <lineage>
        <taxon>Bacteria</taxon>
        <taxon>Bacillati</taxon>
        <taxon>Bacillota</taxon>
        <taxon>Bacilli</taxon>
        <taxon>Lactobacillales</taxon>
        <taxon>Lactobacillaceae</taxon>
        <taxon>Companilactobacillus</taxon>
    </lineage>
</organism>
<evidence type="ECO:0000256" key="7">
    <source>
        <dbReference type="RuleBase" id="RU003797"/>
    </source>
</evidence>
<comment type="similarity">
    <text evidence="1 7">Belongs to the UPF0758 family.</text>
</comment>
<dbReference type="EMBL" id="CP019323">
    <property type="protein sequence ID" value="APX73413.1"/>
    <property type="molecule type" value="Genomic_DNA"/>
</dbReference>
<dbReference type="RefSeq" id="WP_076618946.1">
    <property type="nucleotide sequence ID" value="NZ_CP019323.1"/>
</dbReference>
<dbReference type="InterPro" id="IPR046778">
    <property type="entry name" value="UPF0758_N"/>
</dbReference>
<accession>A0A1P8Q6F1</accession>
<name>A0A1P8Q6F1_9LACO</name>
<dbReference type="PROSITE" id="PS01302">
    <property type="entry name" value="UPF0758"/>
    <property type="match status" value="1"/>
</dbReference>
<dbReference type="Gene3D" id="3.40.140.10">
    <property type="entry name" value="Cytidine Deaminase, domain 2"/>
    <property type="match status" value="1"/>
</dbReference>
<dbReference type="InterPro" id="IPR037518">
    <property type="entry name" value="MPN"/>
</dbReference>